<comment type="caution">
    <text evidence="6">The sequence shown here is derived from an EMBL/GenBank/DDBJ whole genome shotgun (WGS) entry which is preliminary data.</text>
</comment>
<keyword evidence="3 5" id="KW-1133">Transmembrane helix</keyword>
<keyword evidence="4 5" id="KW-0472">Membrane</keyword>
<gene>
    <name evidence="6" type="ORF">ACFSBH_10755</name>
</gene>
<evidence type="ECO:0000313" key="6">
    <source>
        <dbReference type="EMBL" id="MFD1608135.1"/>
    </source>
</evidence>
<protein>
    <submittedName>
        <fullName evidence="6">CvpA family protein</fullName>
    </submittedName>
</protein>
<name>A0ABW4HTU1_9BACI</name>
<accession>A0ABW4HTU1</accession>
<dbReference type="RefSeq" id="WP_251512560.1">
    <property type="nucleotide sequence ID" value="NZ_JAMBON010000006.1"/>
</dbReference>
<evidence type="ECO:0000313" key="7">
    <source>
        <dbReference type="Proteomes" id="UP001597221"/>
    </source>
</evidence>
<feature type="transmembrane region" description="Helical" evidence="5">
    <location>
        <begin position="117"/>
        <end position="140"/>
    </location>
</feature>
<sequence>MLDLILFILLLFGLFIGLNRGFILQFFHLIGFITAFIVAAMYYGKLAEELKLWIPYQELTNHELWPDFLQMLPVESAFYSIVSFAIIFFVVKIILQIVATMLDFVAAIPVIKSVNKILGAALGFLEIYLIAFVILFVLALTPVETIQTLINDSSIAIFMLEKTPYFSDKLFELIQTYVMDNQN</sequence>
<evidence type="ECO:0000256" key="2">
    <source>
        <dbReference type="ARBA" id="ARBA00022692"/>
    </source>
</evidence>
<dbReference type="PANTHER" id="PTHR37306:SF1">
    <property type="entry name" value="COLICIN V PRODUCTION PROTEIN"/>
    <property type="match status" value="1"/>
</dbReference>
<keyword evidence="2 5" id="KW-0812">Transmembrane</keyword>
<evidence type="ECO:0000256" key="5">
    <source>
        <dbReference type="SAM" id="Phobius"/>
    </source>
</evidence>
<evidence type="ECO:0000256" key="1">
    <source>
        <dbReference type="ARBA" id="ARBA00004141"/>
    </source>
</evidence>
<dbReference type="PANTHER" id="PTHR37306">
    <property type="entry name" value="COLICIN V PRODUCTION PROTEIN"/>
    <property type="match status" value="1"/>
</dbReference>
<dbReference type="Proteomes" id="UP001597221">
    <property type="component" value="Unassembled WGS sequence"/>
</dbReference>
<feature type="transmembrane region" description="Helical" evidence="5">
    <location>
        <begin position="27"/>
        <end position="44"/>
    </location>
</feature>
<evidence type="ECO:0000256" key="3">
    <source>
        <dbReference type="ARBA" id="ARBA00022989"/>
    </source>
</evidence>
<feature type="transmembrane region" description="Helical" evidence="5">
    <location>
        <begin position="78"/>
        <end position="111"/>
    </location>
</feature>
<dbReference type="Pfam" id="PF02674">
    <property type="entry name" value="Colicin_V"/>
    <property type="match status" value="1"/>
</dbReference>
<organism evidence="6 7">
    <name type="scientific">Oceanobacillus luteolus</name>
    <dbReference type="NCBI Taxonomy" id="1274358"/>
    <lineage>
        <taxon>Bacteria</taxon>
        <taxon>Bacillati</taxon>
        <taxon>Bacillota</taxon>
        <taxon>Bacilli</taxon>
        <taxon>Bacillales</taxon>
        <taxon>Bacillaceae</taxon>
        <taxon>Oceanobacillus</taxon>
    </lineage>
</organism>
<proteinExistence type="predicted"/>
<dbReference type="InterPro" id="IPR003825">
    <property type="entry name" value="Colicin-V_CvpA"/>
</dbReference>
<evidence type="ECO:0000256" key="4">
    <source>
        <dbReference type="ARBA" id="ARBA00023136"/>
    </source>
</evidence>
<comment type="subcellular location">
    <subcellularLocation>
        <location evidence="1">Membrane</location>
        <topology evidence="1">Multi-pass membrane protein</topology>
    </subcellularLocation>
</comment>
<reference evidence="7" key="1">
    <citation type="journal article" date="2019" name="Int. J. Syst. Evol. Microbiol.">
        <title>The Global Catalogue of Microorganisms (GCM) 10K type strain sequencing project: providing services to taxonomists for standard genome sequencing and annotation.</title>
        <authorList>
            <consortium name="The Broad Institute Genomics Platform"/>
            <consortium name="The Broad Institute Genome Sequencing Center for Infectious Disease"/>
            <person name="Wu L."/>
            <person name="Ma J."/>
        </authorList>
    </citation>
    <scope>NUCLEOTIDE SEQUENCE [LARGE SCALE GENOMIC DNA]</scope>
    <source>
        <strain evidence="7">CGMCC 1.12376</strain>
    </source>
</reference>
<keyword evidence="7" id="KW-1185">Reference proteome</keyword>
<dbReference type="EMBL" id="JBHUDE010000047">
    <property type="protein sequence ID" value="MFD1608135.1"/>
    <property type="molecule type" value="Genomic_DNA"/>
</dbReference>